<evidence type="ECO:0000313" key="3">
    <source>
        <dbReference type="Proteomes" id="UP000008632"/>
    </source>
</evidence>
<dbReference type="HOGENOM" id="CLU_1353944_0_0_6"/>
<dbReference type="EMBL" id="CP002446">
    <property type="protein sequence ID" value="ADV28350.1"/>
    <property type="molecule type" value="Genomic_DNA"/>
</dbReference>
<dbReference type="PROSITE" id="PS51257">
    <property type="entry name" value="PROKAR_LIPOPROTEIN"/>
    <property type="match status" value="1"/>
</dbReference>
<dbReference type="SUPFAM" id="SSF52833">
    <property type="entry name" value="Thioredoxin-like"/>
    <property type="match status" value="1"/>
</dbReference>
<reference evidence="2 3" key="1">
    <citation type="submission" date="2011-01" db="EMBL/GenBank/DDBJ databases">
        <title>Complete sequence of Pseudoxanthomonas suwonensis 11-1.</title>
        <authorList>
            <consortium name="US DOE Joint Genome Institute"/>
            <person name="Lucas S."/>
            <person name="Copeland A."/>
            <person name="Lapidus A."/>
            <person name="Cheng J.-F."/>
            <person name="Goodwin L."/>
            <person name="Pitluck S."/>
            <person name="Teshima H."/>
            <person name="Detter J.C."/>
            <person name="Han C."/>
            <person name="Tapia R."/>
            <person name="Land M."/>
            <person name="Hauser L."/>
            <person name="Kyrpides N."/>
            <person name="Ivanova N."/>
            <person name="Ovchinnikova G."/>
            <person name="Siebers A.K."/>
            <person name="Allgaier M."/>
            <person name="Thelen M.P."/>
            <person name="Hugenholtz P."/>
            <person name="Gladden J."/>
            <person name="Woyke T."/>
        </authorList>
    </citation>
    <scope>NUCLEOTIDE SEQUENCE [LARGE SCALE GENOMIC DNA]</scope>
    <source>
        <strain evidence="3">11-1</strain>
    </source>
</reference>
<dbReference type="KEGG" id="psu:Psesu_2518"/>
<keyword evidence="3" id="KW-1185">Reference proteome</keyword>
<dbReference type="RefSeq" id="WP_013536177.1">
    <property type="nucleotide sequence ID" value="NC_014924.1"/>
</dbReference>
<dbReference type="AlphaFoldDB" id="E6WVS7"/>
<sequence length="197" mass="20273">MGARGAMTASVLLALAGCGLESPHPAGPAQPVDTTPQQAHTHDASEKVASGNTRAAADVAALAGLRAAFDPSRSAADDLETAQVEARRGNRRIVLEFGQPGCGPCEALAAGIEGDAALRSRRNAEFVWVRVDRSAPGNAGFVAAYADAAEAPAPHLVVLDADARVLHASAGDALLRDGRADVKQIREFLETWAPPAP</sequence>
<protein>
    <recommendedName>
        <fullName evidence="4">Thioredoxin domain-containing protein</fullName>
    </recommendedName>
</protein>
<organism evidence="2 3">
    <name type="scientific">Pseudoxanthomonas suwonensis (strain 11-1)</name>
    <dbReference type="NCBI Taxonomy" id="743721"/>
    <lineage>
        <taxon>Bacteria</taxon>
        <taxon>Pseudomonadati</taxon>
        <taxon>Pseudomonadota</taxon>
        <taxon>Gammaproteobacteria</taxon>
        <taxon>Lysobacterales</taxon>
        <taxon>Lysobacteraceae</taxon>
        <taxon>Pseudoxanthomonas</taxon>
    </lineage>
</organism>
<dbReference type="eggNOG" id="COG0526">
    <property type="taxonomic scope" value="Bacteria"/>
</dbReference>
<dbReference type="Proteomes" id="UP000008632">
    <property type="component" value="Chromosome"/>
</dbReference>
<name>E6WVS7_PSEUU</name>
<evidence type="ECO:0000256" key="1">
    <source>
        <dbReference type="SAM" id="MobiDB-lite"/>
    </source>
</evidence>
<feature type="region of interest" description="Disordered" evidence="1">
    <location>
        <begin position="22"/>
        <end position="51"/>
    </location>
</feature>
<gene>
    <name evidence="2" type="ordered locus">Psesu_2518</name>
</gene>
<evidence type="ECO:0000313" key="2">
    <source>
        <dbReference type="EMBL" id="ADV28350.1"/>
    </source>
</evidence>
<dbReference type="STRING" id="743721.Psesu_2518"/>
<dbReference type="InterPro" id="IPR036249">
    <property type="entry name" value="Thioredoxin-like_sf"/>
</dbReference>
<accession>E6WVS7</accession>
<evidence type="ECO:0008006" key="4">
    <source>
        <dbReference type="Google" id="ProtNLM"/>
    </source>
</evidence>
<dbReference type="Gene3D" id="3.40.30.10">
    <property type="entry name" value="Glutaredoxin"/>
    <property type="match status" value="1"/>
</dbReference>
<proteinExistence type="predicted"/>